<feature type="coiled-coil region" evidence="3">
    <location>
        <begin position="436"/>
        <end position="470"/>
    </location>
</feature>
<dbReference type="InterPro" id="IPR051147">
    <property type="entry name" value="CFAP_domain-containing"/>
</dbReference>
<evidence type="ECO:0000259" key="5">
    <source>
        <dbReference type="Pfam" id="PF13863"/>
    </source>
</evidence>
<reference evidence="6" key="2">
    <citation type="submission" date="2025-08" db="UniProtKB">
        <authorList>
            <consortium name="Ensembl"/>
        </authorList>
    </citation>
    <scope>IDENTIFICATION</scope>
    <source>
        <strain evidence="6">Glennie</strain>
    </source>
</reference>
<reference evidence="6" key="3">
    <citation type="submission" date="2025-09" db="UniProtKB">
        <authorList>
            <consortium name="Ensembl"/>
        </authorList>
    </citation>
    <scope>IDENTIFICATION</scope>
    <source>
        <strain evidence="6">Glennie</strain>
    </source>
</reference>
<protein>
    <submittedName>
        <fullName evidence="6">Cilia and flagella associated protein 100</fullName>
    </submittedName>
</protein>
<keyword evidence="2" id="KW-0969">Cilium</keyword>
<name>A0A6I8NJ86_ORNAN</name>
<dbReference type="Pfam" id="PF13863">
    <property type="entry name" value="DUF4200"/>
    <property type="match status" value="1"/>
</dbReference>
<feature type="compositionally biased region" description="Polar residues" evidence="4">
    <location>
        <begin position="390"/>
        <end position="415"/>
    </location>
</feature>
<accession>A0A6I8NJ86</accession>
<reference evidence="6 7" key="1">
    <citation type="journal article" date="2008" name="Nature">
        <title>Genome analysis of the platypus reveals unique signatures of evolution.</title>
        <authorList>
            <person name="Warren W.C."/>
            <person name="Hillier L.W."/>
            <person name="Marshall Graves J.A."/>
            <person name="Birney E."/>
            <person name="Ponting C.P."/>
            <person name="Grutzner F."/>
            <person name="Belov K."/>
            <person name="Miller W."/>
            <person name="Clarke L."/>
            <person name="Chinwalla A.T."/>
            <person name="Yang S.P."/>
            <person name="Heger A."/>
            <person name="Locke D.P."/>
            <person name="Miethke P."/>
            <person name="Waters P.D."/>
            <person name="Veyrunes F."/>
            <person name="Fulton L."/>
            <person name="Fulton B."/>
            <person name="Graves T."/>
            <person name="Wallis J."/>
            <person name="Puente X.S."/>
            <person name="Lopez-Otin C."/>
            <person name="Ordonez G.R."/>
            <person name="Eichler E.E."/>
            <person name="Chen L."/>
            <person name="Cheng Z."/>
            <person name="Deakin J.E."/>
            <person name="Alsop A."/>
            <person name="Thompson K."/>
            <person name="Kirby P."/>
            <person name="Papenfuss A.T."/>
            <person name="Wakefield M.J."/>
            <person name="Olender T."/>
            <person name="Lancet D."/>
            <person name="Huttley G.A."/>
            <person name="Smit A.F."/>
            <person name="Pask A."/>
            <person name="Temple-Smith P."/>
            <person name="Batzer M.A."/>
            <person name="Walker J.A."/>
            <person name="Konkel M.K."/>
            <person name="Harris R.S."/>
            <person name="Whittington C.M."/>
            <person name="Wong E.S."/>
            <person name="Gemmell N.J."/>
            <person name="Buschiazzo E."/>
            <person name="Vargas Jentzsch I.M."/>
            <person name="Merkel A."/>
            <person name="Schmitz J."/>
            <person name="Zemann A."/>
            <person name="Churakov G."/>
            <person name="Kriegs J.O."/>
            <person name="Brosius J."/>
            <person name="Murchison E.P."/>
            <person name="Sachidanandam R."/>
            <person name="Smith C."/>
            <person name="Hannon G.J."/>
            <person name="Tsend-Ayush E."/>
            <person name="McMillan D."/>
            <person name="Attenborough R."/>
            <person name="Rens W."/>
            <person name="Ferguson-Smith M."/>
            <person name="Lefevre C.M."/>
            <person name="Sharp J.A."/>
            <person name="Nicholas K.R."/>
            <person name="Ray D.A."/>
            <person name="Kube M."/>
            <person name="Reinhardt R."/>
            <person name="Pringle T.H."/>
            <person name="Taylor J."/>
            <person name="Jones R.C."/>
            <person name="Nixon B."/>
            <person name="Dacheux J.L."/>
            <person name="Niwa H."/>
            <person name="Sekita Y."/>
            <person name="Huang X."/>
            <person name="Stark A."/>
            <person name="Kheradpour P."/>
            <person name="Kellis M."/>
            <person name="Flicek P."/>
            <person name="Chen Y."/>
            <person name="Webber C."/>
            <person name="Hardison R."/>
            <person name="Nelson J."/>
            <person name="Hallsworth-Pepin K."/>
            <person name="Delehaunty K."/>
            <person name="Markovic C."/>
            <person name="Minx P."/>
            <person name="Feng Y."/>
            <person name="Kremitzki C."/>
            <person name="Mitreva M."/>
            <person name="Glasscock J."/>
            <person name="Wylie T."/>
            <person name="Wohldmann P."/>
            <person name="Thiru P."/>
            <person name="Nhan M.N."/>
            <person name="Pohl C.S."/>
            <person name="Smith S.M."/>
            <person name="Hou S."/>
            <person name="Nefedov M."/>
            <person name="de Jong P.J."/>
            <person name="Renfree M.B."/>
            <person name="Mardis E.R."/>
            <person name="Wilson R.K."/>
        </authorList>
    </citation>
    <scope>NUCLEOTIDE SEQUENCE [LARGE SCALE GENOMIC DNA]</scope>
    <source>
        <strain evidence="6 7">Glennie</strain>
    </source>
</reference>
<dbReference type="Ensembl" id="ENSOANT00000051773.1">
    <property type="protein sequence ID" value="ENSOANP00000040764.1"/>
    <property type="gene ID" value="ENSOANG00000029239.2"/>
</dbReference>
<evidence type="ECO:0000256" key="4">
    <source>
        <dbReference type="SAM" id="MobiDB-lite"/>
    </source>
</evidence>
<feature type="region of interest" description="Disordered" evidence="4">
    <location>
        <begin position="573"/>
        <end position="592"/>
    </location>
</feature>
<dbReference type="GeneTree" id="ENSGT00940000153110"/>
<evidence type="ECO:0000313" key="7">
    <source>
        <dbReference type="Proteomes" id="UP000002279"/>
    </source>
</evidence>
<evidence type="ECO:0000256" key="2">
    <source>
        <dbReference type="ARBA" id="ARBA00023069"/>
    </source>
</evidence>
<dbReference type="PANTHER" id="PTHR21683">
    <property type="entry name" value="COILED-COIL DOMAIN-CONTAINING PROTEIN 42 LIKE-2-LIKE-RELATED"/>
    <property type="match status" value="1"/>
</dbReference>
<dbReference type="GO" id="GO:0036064">
    <property type="term" value="C:ciliary basal body"/>
    <property type="evidence" value="ECO:0000318"/>
    <property type="project" value="GO_Central"/>
</dbReference>
<dbReference type="AlphaFoldDB" id="A0A6I8NJ86"/>
<feature type="region of interest" description="Disordered" evidence="4">
    <location>
        <begin position="1"/>
        <end position="73"/>
    </location>
</feature>
<feature type="compositionally biased region" description="Low complexity" evidence="4">
    <location>
        <begin position="43"/>
        <end position="55"/>
    </location>
</feature>
<dbReference type="PANTHER" id="PTHR21683:SF5">
    <property type="entry name" value="CILIA- AND FLAGELLA-ASSOCIATED PROTEIN 100"/>
    <property type="match status" value="1"/>
</dbReference>
<feature type="compositionally biased region" description="Polar residues" evidence="4">
    <location>
        <begin position="8"/>
        <end position="25"/>
    </location>
</feature>
<sequence length="695" mass="80164">MSIEYWKRTSSLYNPSMSLTPSTDLSSSSSSSHHKIKSKKVGSGKASSSAEASAGKLGGAVQKEPTETPSDEMEQIANNPFRLPSNIDFFLLRDKAKEKILLEKKKPLKIYQKLTHTSRMNSKQSDFKKAIQREEEEEEQAIEDNSQRLHDLHKKIRWRIPIYTGGCLDKVDIHNYIDQKRQLFLLEFILEVKRDEIQKLDLLMAKEEERFNRTEKYLEKDAAMFDEFLKENDRNSVMALKTAEKETKAKMVKINETRELNAQVMAMKSEIAKLEETLQEYRSYQQFLYKLSPREWLIDHERKRLAAKAAKQKLELPKQKLQPLPSVYKVKKEAEGEEREIQKRQRTNKMPPYTVSLPAVPHIGSSLTEKTTNQMHQEFLRGARVPPKQSIRTQSIRKQSTLVKNQPETQESINSESEDEILELYFTDPQQLLNIFKELEEQNLSLIQNSQETEETLDEIQQTLVNTRIKMDREIDQLKQLANTLKTSILKEEEIAADLELKSRVFSFGEYRAEHQDRMLDSLNKKVAEVYRQCVGENESNLGTLQMLAVIEHQLDDLLECLEKVPQSKIEQAEKVKEKERRTSMRERQESWGKQHGLVGRAQAWESEGVRSNPGTTICLLCDFGQGTEFLWACYLISRMGIGLAERTRAWKSEGLDPNPGSAVCGLCELGQVAFNCSVPQFPHLKWGLILLPPT</sequence>
<feature type="coiled-coil region" evidence="3">
    <location>
        <begin position="120"/>
        <end position="148"/>
    </location>
</feature>
<proteinExistence type="predicted"/>
<feature type="coiled-coil region" evidence="3">
    <location>
        <begin position="257"/>
        <end position="284"/>
    </location>
</feature>
<dbReference type="FunCoup" id="A0A6I8NJ86">
    <property type="interactions" value="45"/>
</dbReference>
<dbReference type="InParanoid" id="A0A6I8NJ86"/>
<keyword evidence="1 3" id="KW-0175">Coiled coil</keyword>
<evidence type="ECO:0000256" key="3">
    <source>
        <dbReference type="SAM" id="Coils"/>
    </source>
</evidence>
<evidence type="ECO:0000256" key="1">
    <source>
        <dbReference type="ARBA" id="ARBA00023054"/>
    </source>
</evidence>
<keyword evidence="7" id="KW-1185">Reference proteome</keyword>
<organism evidence="6 7">
    <name type="scientific">Ornithorhynchus anatinus</name>
    <name type="common">Duckbill platypus</name>
    <dbReference type="NCBI Taxonomy" id="9258"/>
    <lineage>
        <taxon>Eukaryota</taxon>
        <taxon>Metazoa</taxon>
        <taxon>Chordata</taxon>
        <taxon>Craniata</taxon>
        <taxon>Vertebrata</taxon>
        <taxon>Euteleostomi</taxon>
        <taxon>Mammalia</taxon>
        <taxon>Monotremata</taxon>
        <taxon>Ornithorhynchidae</taxon>
        <taxon>Ornithorhynchus</taxon>
    </lineage>
</organism>
<feature type="region of interest" description="Disordered" evidence="4">
    <location>
        <begin position="385"/>
        <end position="416"/>
    </location>
</feature>
<keyword evidence="2" id="KW-0966">Cell projection</keyword>
<dbReference type="Bgee" id="ENSOANG00000029239">
    <property type="expression patterns" value="Expressed in testis and 3 other cell types or tissues"/>
</dbReference>
<gene>
    <name evidence="6" type="primary">CFAP100</name>
</gene>
<feature type="compositionally biased region" description="Basic residues" evidence="4">
    <location>
        <begin position="32"/>
        <end position="42"/>
    </location>
</feature>
<feature type="domain" description="DUF4200" evidence="5">
    <location>
        <begin position="176"/>
        <end position="293"/>
    </location>
</feature>
<dbReference type="Proteomes" id="UP000002279">
    <property type="component" value="Chromosome X1"/>
</dbReference>
<dbReference type="InterPro" id="IPR025252">
    <property type="entry name" value="DUF4200"/>
</dbReference>
<evidence type="ECO:0000313" key="6">
    <source>
        <dbReference type="Ensembl" id="ENSOANP00000040764.1"/>
    </source>
</evidence>